<keyword evidence="4" id="KW-0805">Transcription regulation</keyword>
<evidence type="ECO:0000256" key="7">
    <source>
        <dbReference type="ARBA" id="ARBA00024867"/>
    </source>
</evidence>
<dbReference type="PROSITE" id="PS50110">
    <property type="entry name" value="RESPONSE_REGULATORY"/>
    <property type="match status" value="1"/>
</dbReference>
<dbReference type="Pfam" id="PF00486">
    <property type="entry name" value="Trans_reg_C"/>
    <property type="match status" value="1"/>
</dbReference>
<feature type="domain" description="OmpR/PhoB-type" evidence="11">
    <location>
        <begin position="122"/>
        <end position="216"/>
    </location>
</feature>
<dbReference type="FunFam" id="3.40.50.2300:FF:000001">
    <property type="entry name" value="DNA-binding response regulator PhoB"/>
    <property type="match status" value="1"/>
</dbReference>
<evidence type="ECO:0000259" key="10">
    <source>
        <dbReference type="PROSITE" id="PS50110"/>
    </source>
</evidence>
<dbReference type="RefSeq" id="WP_055039215.1">
    <property type="nucleotide sequence ID" value="NZ_CVRS01000026.1"/>
</dbReference>
<dbReference type="PROSITE" id="PS51755">
    <property type="entry name" value="OMPR_PHOB"/>
    <property type="match status" value="1"/>
</dbReference>
<dbReference type="Pfam" id="PF00072">
    <property type="entry name" value="Response_reg"/>
    <property type="match status" value="1"/>
</dbReference>
<keyword evidence="6" id="KW-0804">Transcription</keyword>
<dbReference type="AlphaFoldDB" id="A0A0M6WD93"/>
<proteinExistence type="predicted"/>
<dbReference type="Gene3D" id="1.10.10.10">
    <property type="entry name" value="Winged helix-like DNA-binding domain superfamily/Winged helix DNA-binding domain"/>
    <property type="match status" value="1"/>
</dbReference>
<evidence type="ECO:0000256" key="1">
    <source>
        <dbReference type="ARBA" id="ARBA00018672"/>
    </source>
</evidence>
<dbReference type="SMART" id="SM00448">
    <property type="entry name" value="REC"/>
    <property type="match status" value="1"/>
</dbReference>
<feature type="modified residue" description="4-aspartylphosphate" evidence="8">
    <location>
        <position position="51"/>
    </location>
</feature>
<gene>
    <name evidence="12" type="ORF">RIL183_13911</name>
</gene>
<evidence type="ECO:0000259" key="11">
    <source>
        <dbReference type="PROSITE" id="PS51755"/>
    </source>
</evidence>
<evidence type="ECO:0000256" key="5">
    <source>
        <dbReference type="ARBA" id="ARBA00023125"/>
    </source>
</evidence>
<dbReference type="SUPFAM" id="SSF46894">
    <property type="entry name" value="C-terminal effector domain of the bipartite response regulators"/>
    <property type="match status" value="1"/>
</dbReference>
<protein>
    <recommendedName>
        <fullName evidence="1">Stage 0 sporulation protein A homolog</fullName>
    </recommendedName>
</protein>
<evidence type="ECO:0000256" key="9">
    <source>
        <dbReference type="PROSITE-ProRule" id="PRU01091"/>
    </source>
</evidence>
<dbReference type="InterPro" id="IPR001867">
    <property type="entry name" value="OmpR/PhoB-type_DNA-bd"/>
</dbReference>
<dbReference type="InterPro" id="IPR036388">
    <property type="entry name" value="WH-like_DNA-bd_sf"/>
</dbReference>
<sequence length="217" mass="24784">MNILIVEDDTAIREGVAEFLKENEYEVFCAGDGEKALEILKSKEIHLALLDIMLPKKNGIEVLKELRTFSELPVIMLTAVTDEETQVQTFDNLADDYICKPFSLILLLKRIEALLRARYKTENTWKYKDVVVDFSGYRATYLGKDAAVTPKEIKLLAVLLENAGQVVSRDQILDRIWGEEESPFDRVVDVYVKNLRKKLQLDCIITVKGVGYKLELP</sequence>
<dbReference type="InterPro" id="IPR011006">
    <property type="entry name" value="CheY-like_superfamily"/>
</dbReference>
<reference evidence="13" key="1">
    <citation type="submission" date="2015-05" db="EMBL/GenBank/DDBJ databases">
        <authorList>
            <consortium name="Pathogen Informatics"/>
        </authorList>
    </citation>
    <scope>NUCLEOTIDE SEQUENCE [LARGE SCALE GENOMIC DNA]</scope>
    <source>
        <strain evidence="13">L1-83</strain>
    </source>
</reference>
<evidence type="ECO:0000313" key="12">
    <source>
        <dbReference type="EMBL" id="CRL34043.1"/>
    </source>
</evidence>
<comment type="function">
    <text evidence="7">May play the central regulatory role in sporulation. It may be an element of the effector pathway responsible for the activation of sporulation genes in response to nutritional stress. Spo0A may act in concert with spo0H (a sigma factor) to control the expression of some genes that are critical to the sporulation process.</text>
</comment>
<keyword evidence="2 8" id="KW-0597">Phosphoprotein</keyword>
<dbReference type="GO" id="GO:0000156">
    <property type="term" value="F:phosphorelay response regulator activity"/>
    <property type="evidence" value="ECO:0007669"/>
    <property type="project" value="TreeGrafter"/>
</dbReference>
<keyword evidence="3" id="KW-0902">Two-component regulatory system</keyword>
<dbReference type="CDD" id="cd00383">
    <property type="entry name" value="trans_reg_C"/>
    <property type="match status" value="1"/>
</dbReference>
<feature type="DNA-binding region" description="OmpR/PhoB-type" evidence="9">
    <location>
        <begin position="122"/>
        <end position="216"/>
    </location>
</feature>
<dbReference type="CDD" id="cd17574">
    <property type="entry name" value="REC_OmpR"/>
    <property type="match status" value="1"/>
</dbReference>
<dbReference type="GO" id="GO:0032993">
    <property type="term" value="C:protein-DNA complex"/>
    <property type="evidence" value="ECO:0007669"/>
    <property type="project" value="TreeGrafter"/>
</dbReference>
<evidence type="ECO:0000313" key="13">
    <source>
        <dbReference type="Proteomes" id="UP000049828"/>
    </source>
</evidence>
<dbReference type="PANTHER" id="PTHR48111:SF21">
    <property type="entry name" value="DNA-BINDING DUAL MASTER TRANSCRIPTIONAL REGULATOR RPAA"/>
    <property type="match status" value="1"/>
</dbReference>
<dbReference type="OrthoDB" id="9790442at2"/>
<keyword evidence="13" id="KW-1185">Reference proteome</keyword>
<organism evidence="12 13">
    <name type="scientific">Roseburia inulinivorans</name>
    <dbReference type="NCBI Taxonomy" id="360807"/>
    <lineage>
        <taxon>Bacteria</taxon>
        <taxon>Bacillati</taxon>
        <taxon>Bacillota</taxon>
        <taxon>Clostridia</taxon>
        <taxon>Lachnospirales</taxon>
        <taxon>Lachnospiraceae</taxon>
        <taxon>Roseburia</taxon>
    </lineage>
</organism>
<evidence type="ECO:0000256" key="2">
    <source>
        <dbReference type="ARBA" id="ARBA00022553"/>
    </source>
</evidence>
<dbReference type="InterPro" id="IPR039420">
    <property type="entry name" value="WalR-like"/>
</dbReference>
<dbReference type="GO" id="GO:0006355">
    <property type="term" value="P:regulation of DNA-templated transcription"/>
    <property type="evidence" value="ECO:0007669"/>
    <property type="project" value="InterPro"/>
</dbReference>
<feature type="domain" description="Response regulatory" evidence="10">
    <location>
        <begin position="2"/>
        <end position="115"/>
    </location>
</feature>
<evidence type="ECO:0000256" key="4">
    <source>
        <dbReference type="ARBA" id="ARBA00023015"/>
    </source>
</evidence>
<dbReference type="PANTHER" id="PTHR48111">
    <property type="entry name" value="REGULATOR OF RPOS"/>
    <property type="match status" value="1"/>
</dbReference>
<evidence type="ECO:0000256" key="6">
    <source>
        <dbReference type="ARBA" id="ARBA00023163"/>
    </source>
</evidence>
<dbReference type="SMART" id="SM00862">
    <property type="entry name" value="Trans_reg_C"/>
    <property type="match status" value="1"/>
</dbReference>
<dbReference type="GO" id="GO:0000976">
    <property type="term" value="F:transcription cis-regulatory region binding"/>
    <property type="evidence" value="ECO:0007669"/>
    <property type="project" value="TreeGrafter"/>
</dbReference>
<dbReference type="EMBL" id="CVRS01000026">
    <property type="protein sequence ID" value="CRL34043.1"/>
    <property type="molecule type" value="Genomic_DNA"/>
</dbReference>
<dbReference type="Proteomes" id="UP000049828">
    <property type="component" value="Unassembled WGS sequence"/>
</dbReference>
<dbReference type="InterPro" id="IPR001789">
    <property type="entry name" value="Sig_transdc_resp-reg_receiver"/>
</dbReference>
<keyword evidence="5 9" id="KW-0238">DNA-binding</keyword>
<dbReference type="Gene3D" id="3.40.50.2300">
    <property type="match status" value="1"/>
</dbReference>
<dbReference type="STRING" id="360807.ERS852392_02333"/>
<accession>A0A0M6WD93</accession>
<name>A0A0M6WD93_9FIRM</name>
<dbReference type="GO" id="GO:0005829">
    <property type="term" value="C:cytosol"/>
    <property type="evidence" value="ECO:0007669"/>
    <property type="project" value="TreeGrafter"/>
</dbReference>
<evidence type="ECO:0000256" key="3">
    <source>
        <dbReference type="ARBA" id="ARBA00023012"/>
    </source>
</evidence>
<evidence type="ECO:0000256" key="8">
    <source>
        <dbReference type="PROSITE-ProRule" id="PRU00169"/>
    </source>
</evidence>
<dbReference type="InterPro" id="IPR016032">
    <property type="entry name" value="Sig_transdc_resp-reg_C-effctor"/>
</dbReference>
<dbReference type="SUPFAM" id="SSF52172">
    <property type="entry name" value="CheY-like"/>
    <property type="match status" value="1"/>
</dbReference>